<keyword evidence="1" id="KW-1185">Reference proteome</keyword>
<evidence type="ECO:0000313" key="1">
    <source>
        <dbReference type="Proteomes" id="UP000887564"/>
    </source>
</evidence>
<dbReference type="WBParaSite" id="PEQ_0000234701-mRNA-1">
    <property type="protein sequence ID" value="PEQ_0000234701-mRNA-1"/>
    <property type="gene ID" value="PEQ_0000234701"/>
</dbReference>
<reference evidence="2" key="1">
    <citation type="submission" date="2022-11" db="UniProtKB">
        <authorList>
            <consortium name="WormBaseParasite"/>
        </authorList>
    </citation>
    <scope>IDENTIFICATION</scope>
</reference>
<accession>A0A914RKH3</accession>
<organism evidence="1 2">
    <name type="scientific">Parascaris equorum</name>
    <name type="common">Equine roundworm</name>
    <dbReference type="NCBI Taxonomy" id="6256"/>
    <lineage>
        <taxon>Eukaryota</taxon>
        <taxon>Metazoa</taxon>
        <taxon>Ecdysozoa</taxon>
        <taxon>Nematoda</taxon>
        <taxon>Chromadorea</taxon>
        <taxon>Rhabditida</taxon>
        <taxon>Spirurina</taxon>
        <taxon>Ascaridomorpha</taxon>
        <taxon>Ascaridoidea</taxon>
        <taxon>Ascarididae</taxon>
        <taxon>Parascaris</taxon>
    </lineage>
</organism>
<dbReference type="AlphaFoldDB" id="A0A914RKH3"/>
<protein>
    <submittedName>
        <fullName evidence="2">Uncharacterized protein</fullName>
    </submittedName>
</protein>
<dbReference type="Proteomes" id="UP000887564">
    <property type="component" value="Unplaced"/>
</dbReference>
<evidence type="ECO:0000313" key="2">
    <source>
        <dbReference type="WBParaSite" id="PEQ_0000234701-mRNA-1"/>
    </source>
</evidence>
<proteinExistence type="predicted"/>
<name>A0A914RKH3_PAREQ</name>
<sequence length="72" mass="8105">MVISYGGQTLCARLSNFKDGSTREVRIEWRAGQVQRHTAIESPSREFSVTSDSHFVAVIAPSFDLQFFAHCK</sequence>